<evidence type="ECO:0000313" key="2">
    <source>
        <dbReference type="RefSeq" id="XP_028966486.1"/>
    </source>
</evidence>
<protein>
    <submittedName>
        <fullName evidence="2">Uncharacterized protein LOC114828040</fullName>
    </submittedName>
</protein>
<reference evidence="2" key="1">
    <citation type="submission" date="2025-08" db="UniProtKB">
        <authorList>
            <consortium name="RefSeq"/>
        </authorList>
    </citation>
    <scope>IDENTIFICATION</scope>
</reference>
<dbReference type="KEGG" id="goe:114828040"/>
<dbReference type="Proteomes" id="UP000694867">
    <property type="component" value="Unplaced"/>
</dbReference>
<dbReference type="RefSeq" id="XP_028966486.1">
    <property type="nucleotide sequence ID" value="XM_029110653.1"/>
</dbReference>
<evidence type="ECO:0000313" key="1">
    <source>
        <dbReference type="Proteomes" id="UP000694867"/>
    </source>
</evidence>
<organism evidence="1 2">
    <name type="scientific">Galendromus occidentalis</name>
    <name type="common">western predatory mite</name>
    <dbReference type="NCBI Taxonomy" id="34638"/>
    <lineage>
        <taxon>Eukaryota</taxon>
        <taxon>Metazoa</taxon>
        <taxon>Ecdysozoa</taxon>
        <taxon>Arthropoda</taxon>
        <taxon>Chelicerata</taxon>
        <taxon>Arachnida</taxon>
        <taxon>Acari</taxon>
        <taxon>Parasitiformes</taxon>
        <taxon>Mesostigmata</taxon>
        <taxon>Gamasina</taxon>
        <taxon>Phytoseioidea</taxon>
        <taxon>Phytoseiidae</taxon>
        <taxon>Typhlodrominae</taxon>
        <taxon>Galendromus</taxon>
    </lineage>
</organism>
<dbReference type="AlphaFoldDB" id="A0AAJ7SD09"/>
<sequence>MFRIVEKDGDTHIFSVVSKTLLCVIRDNRKAKKNGLTYVDTQIVSVHDSIRRREASRQKAELLAKKNEFPIHLPPETAPLITKNYYMSGFGLQAAKSRTQRGQTQAVQQQQEIPTNRDSPEEMTSCSKSFLEDVPFSSNLGRRFLRDRQCITNYSELPRYERYINRKFGPPLDCITYPYVYRGSEYPQPTPLRTYLFGKRPKGEYVTVKRKRPNQRYSRRS</sequence>
<dbReference type="GeneID" id="114828040"/>
<keyword evidence="1" id="KW-1185">Reference proteome</keyword>
<proteinExistence type="predicted"/>
<name>A0AAJ7SD09_9ACAR</name>
<gene>
    <name evidence="2" type="primary">LOC114828040</name>
</gene>
<accession>A0AAJ7SD09</accession>